<dbReference type="NCBIfam" id="TIGR02502">
    <property type="entry name" value="type_III_YscX"/>
    <property type="match status" value="1"/>
</dbReference>
<gene>
    <name evidence="1" type="primary">pcr3</name>
    <name evidence="1" type="ordered locus">PA14_42520</name>
</gene>
<evidence type="ECO:0000313" key="2">
    <source>
        <dbReference type="Proteomes" id="UP000000653"/>
    </source>
</evidence>
<accession>A0A0H2Z8F6</accession>
<dbReference type="EMBL" id="CP000438">
    <property type="protein sequence ID" value="ABJ10887.1"/>
    <property type="molecule type" value="Genomic_DNA"/>
</dbReference>
<dbReference type="Proteomes" id="UP000000653">
    <property type="component" value="Chromosome"/>
</dbReference>
<dbReference type="AlphaFoldDB" id="A0A0H2Z8F6"/>
<dbReference type="RefSeq" id="WP_003140044.1">
    <property type="nucleotide sequence ID" value="NC_008463.1"/>
</dbReference>
<dbReference type="BioCyc" id="PAER208963:G1G74-3564-MONOMER"/>
<dbReference type="HOGENOM" id="CLU_2033138_0_0_6"/>
<name>A0A0H2Z8F6_PSEAB</name>
<sequence length="121" mass="13623">MSRVGAWHIGIERLDLAHAEPFAPPLPERHLLAPDGRPVETHVASLYPAQQAQQRLFDYARPQLEFHGLLRPGDFRQALRDLRLALTLPGQPALQAAACLLGERDEDERLLQMALNLLHKV</sequence>
<reference evidence="1 2" key="1">
    <citation type="journal article" date="2006" name="Genome Biol.">
        <title>Genomic analysis reveals that Pseudomonas aeruginosa virulence is combinatorial.</title>
        <authorList>
            <person name="Lee D.G."/>
            <person name="Urbach J.M."/>
            <person name="Wu G."/>
            <person name="Liberati N.T."/>
            <person name="Feinbaum R.L."/>
            <person name="Miyata S."/>
            <person name="Diggins L.T."/>
            <person name="He J."/>
            <person name="Saucier M."/>
            <person name="Deziel E."/>
            <person name="Friedman L."/>
            <person name="Li L."/>
            <person name="Grills G."/>
            <person name="Montgomery K."/>
            <person name="Kucherlapati R."/>
            <person name="Rahme L.G."/>
            <person name="Ausubel F.M."/>
        </authorList>
    </citation>
    <scope>NUCLEOTIDE SEQUENCE [LARGE SCALE GENOMIC DNA]</scope>
    <source>
        <strain evidence="1 2">UCBPP-PA14</strain>
    </source>
</reference>
<dbReference type="Pfam" id="PF09474">
    <property type="entry name" value="Type_III_YscX"/>
    <property type="match status" value="1"/>
</dbReference>
<organism evidence="1 2">
    <name type="scientific">Pseudomonas aeruginosa (strain UCBPP-PA14)</name>
    <dbReference type="NCBI Taxonomy" id="208963"/>
    <lineage>
        <taxon>Bacteria</taxon>
        <taxon>Pseudomonadati</taxon>
        <taxon>Pseudomonadota</taxon>
        <taxon>Gammaproteobacteria</taxon>
        <taxon>Pseudomonadales</taxon>
        <taxon>Pseudomonadaceae</taxon>
        <taxon>Pseudomonas</taxon>
    </lineage>
</organism>
<proteinExistence type="predicted"/>
<dbReference type="KEGG" id="pau:PA14_42520"/>
<protein>
    <submittedName>
        <fullName evidence="1">Uncharacterized protein</fullName>
    </submittedName>
</protein>
<dbReference type="InterPro" id="IPR012672">
    <property type="entry name" value="T3SS_YscX"/>
</dbReference>
<evidence type="ECO:0000313" key="1">
    <source>
        <dbReference type="EMBL" id="ABJ10887.1"/>
    </source>
</evidence>